<protein>
    <recommendedName>
        <fullName evidence="3">Endonuclease/exonuclease/phosphatase domain-containing protein</fullName>
    </recommendedName>
</protein>
<dbReference type="Gene3D" id="3.60.10.10">
    <property type="entry name" value="Endonuclease/exonuclease/phosphatase"/>
    <property type="match status" value="1"/>
</dbReference>
<evidence type="ECO:0000313" key="1">
    <source>
        <dbReference type="EMBL" id="BAC83964.1"/>
    </source>
</evidence>
<gene>
    <name evidence="1" type="primary">P0409B11.32</name>
</gene>
<organism evidence="1 2">
    <name type="scientific">Oryza sativa subsp. japonica</name>
    <name type="common">Rice</name>
    <dbReference type="NCBI Taxonomy" id="39947"/>
    <lineage>
        <taxon>Eukaryota</taxon>
        <taxon>Viridiplantae</taxon>
        <taxon>Streptophyta</taxon>
        <taxon>Embryophyta</taxon>
        <taxon>Tracheophyta</taxon>
        <taxon>Spermatophyta</taxon>
        <taxon>Magnoliopsida</taxon>
        <taxon>Liliopsida</taxon>
        <taxon>Poales</taxon>
        <taxon>Poaceae</taxon>
        <taxon>BOP clade</taxon>
        <taxon>Oryzoideae</taxon>
        <taxon>Oryzeae</taxon>
        <taxon>Oryzinae</taxon>
        <taxon>Oryza</taxon>
        <taxon>Oryza sativa</taxon>
    </lineage>
</organism>
<dbReference type="EMBL" id="AP005185">
    <property type="protein sequence ID" value="BAC83964.1"/>
    <property type="molecule type" value="Genomic_DNA"/>
</dbReference>
<dbReference type="SUPFAM" id="SSF56219">
    <property type="entry name" value="DNase I-like"/>
    <property type="match status" value="1"/>
</dbReference>
<evidence type="ECO:0000313" key="2">
    <source>
        <dbReference type="Proteomes" id="UP000000763"/>
    </source>
</evidence>
<dbReference type="Proteomes" id="UP000000763">
    <property type="component" value="Chromosome 7"/>
</dbReference>
<evidence type="ECO:0008006" key="3">
    <source>
        <dbReference type="Google" id="ProtNLM"/>
    </source>
</evidence>
<dbReference type="AlphaFoldDB" id="Q6Z4A3"/>
<name>Q6Z4A3_ORYSJ</name>
<accession>Q6Z4A3</accession>
<reference evidence="2" key="1">
    <citation type="journal article" date="2005" name="Nature">
        <title>The map-based sequence of the rice genome.</title>
        <authorList>
            <consortium name="International rice genome sequencing project (IRGSP)"/>
            <person name="Matsumoto T."/>
            <person name="Wu J."/>
            <person name="Kanamori H."/>
            <person name="Katayose Y."/>
            <person name="Fujisawa M."/>
            <person name="Namiki N."/>
            <person name="Mizuno H."/>
            <person name="Yamamoto K."/>
            <person name="Antonio B.A."/>
            <person name="Baba T."/>
            <person name="Sakata K."/>
            <person name="Nagamura Y."/>
            <person name="Aoki H."/>
            <person name="Arikawa K."/>
            <person name="Arita K."/>
            <person name="Bito T."/>
            <person name="Chiden Y."/>
            <person name="Fujitsuka N."/>
            <person name="Fukunaka R."/>
            <person name="Hamada M."/>
            <person name="Harada C."/>
            <person name="Hayashi A."/>
            <person name="Hijishita S."/>
            <person name="Honda M."/>
            <person name="Hosokawa S."/>
            <person name="Ichikawa Y."/>
            <person name="Idonuma A."/>
            <person name="Iijima M."/>
            <person name="Ikeda M."/>
            <person name="Ikeno M."/>
            <person name="Ito K."/>
            <person name="Ito S."/>
            <person name="Ito T."/>
            <person name="Ito Y."/>
            <person name="Ito Y."/>
            <person name="Iwabuchi A."/>
            <person name="Kamiya K."/>
            <person name="Karasawa W."/>
            <person name="Kurita K."/>
            <person name="Katagiri S."/>
            <person name="Kikuta A."/>
            <person name="Kobayashi H."/>
            <person name="Kobayashi N."/>
            <person name="Machita K."/>
            <person name="Maehara T."/>
            <person name="Masukawa M."/>
            <person name="Mizubayashi T."/>
            <person name="Mukai Y."/>
            <person name="Nagasaki H."/>
            <person name="Nagata Y."/>
            <person name="Naito S."/>
            <person name="Nakashima M."/>
            <person name="Nakama Y."/>
            <person name="Nakamichi Y."/>
            <person name="Nakamura M."/>
            <person name="Meguro A."/>
            <person name="Negishi M."/>
            <person name="Ohta I."/>
            <person name="Ohta T."/>
            <person name="Okamoto M."/>
            <person name="Ono N."/>
            <person name="Saji S."/>
            <person name="Sakaguchi M."/>
            <person name="Sakai K."/>
            <person name="Shibata M."/>
            <person name="Shimokawa T."/>
            <person name="Song J."/>
            <person name="Takazaki Y."/>
            <person name="Terasawa K."/>
            <person name="Tsugane M."/>
            <person name="Tsuji K."/>
            <person name="Ueda S."/>
            <person name="Waki K."/>
            <person name="Yamagata H."/>
            <person name="Yamamoto M."/>
            <person name="Yamamoto S."/>
            <person name="Yamane H."/>
            <person name="Yoshiki S."/>
            <person name="Yoshihara R."/>
            <person name="Yukawa K."/>
            <person name="Zhong H."/>
            <person name="Yano M."/>
            <person name="Yuan Q."/>
            <person name="Ouyang S."/>
            <person name="Liu J."/>
            <person name="Jones K.M."/>
            <person name="Gansberger K."/>
            <person name="Moffat K."/>
            <person name="Hill J."/>
            <person name="Bera J."/>
            <person name="Fadrosh D."/>
            <person name="Jin S."/>
            <person name="Johri S."/>
            <person name="Kim M."/>
            <person name="Overton L."/>
            <person name="Reardon M."/>
            <person name="Tsitrin T."/>
            <person name="Vuong H."/>
            <person name="Weaver B."/>
            <person name="Ciecko A."/>
            <person name="Tallon L."/>
            <person name="Jackson J."/>
            <person name="Pai G."/>
            <person name="Aken S.V."/>
            <person name="Utterback T."/>
            <person name="Reidmuller S."/>
            <person name="Feldblyum T."/>
            <person name="Hsiao J."/>
            <person name="Zismann V."/>
            <person name="Iobst S."/>
            <person name="de Vazeille A.R."/>
            <person name="Buell C.R."/>
            <person name="Ying K."/>
            <person name="Li Y."/>
            <person name="Lu T."/>
            <person name="Huang Y."/>
            <person name="Zhao Q."/>
            <person name="Feng Q."/>
            <person name="Zhang L."/>
            <person name="Zhu J."/>
            <person name="Weng Q."/>
            <person name="Mu J."/>
            <person name="Lu Y."/>
            <person name="Fan D."/>
            <person name="Liu Y."/>
            <person name="Guan J."/>
            <person name="Zhang Y."/>
            <person name="Yu S."/>
            <person name="Liu X."/>
            <person name="Zhang Y."/>
            <person name="Hong G."/>
            <person name="Han B."/>
            <person name="Choisne N."/>
            <person name="Demange N."/>
            <person name="Orjeda G."/>
            <person name="Samain S."/>
            <person name="Cattolico L."/>
            <person name="Pelletier E."/>
            <person name="Couloux A."/>
            <person name="Segurens B."/>
            <person name="Wincker P."/>
            <person name="D'Hont A."/>
            <person name="Scarpelli C."/>
            <person name="Weissenbach J."/>
            <person name="Salanoubat M."/>
            <person name="Quetier F."/>
            <person name="Yu Y."/>
            <person name="Kim H.R."/>
            <person name="Rambo T."/>
            <person name="Currie J."/>
            <person name="Collura K."/>
            <person name="Luo M."/>
            <person name="Yang T."/>
            <person name="Ammiraju J.S.S."/>
            <person name="Engler F."/>
            <person name="Soderlund C."/>
            <person name="Wing R.A."/>
            <person name="Palmer L.E."/>
            <person name="de la Bastide M."/>
            <person name="Spiegel L."/>
            <person name="Nascimento L."/>
            <person name="Zutavern T."/>
            <person name="O'Shaughnessy A."/>
            <person name="Dike S."/>
            <person name="Dedhia N."/>
            <person name="Preston R."/>
            <person name="Balija V."/>
            <person name="McCombie W.R."/>
            <person name="Chow T."/>
            <person name="Chen H."/>
            <person name="Chung M."/>
            <person name="Chen C."/>
            <person name="Shaw J."/>
            <person name="Wu H."/>
            <person name="Hsiao K."/>
            <person name="Chao Y."/>
            <person name="Chu M."/>
            <person name="Cheng C."/>
            <person name="Hour A."/>
            <person name="Lee P."/>
            <person name="Lin S."/>
            <person name="Lin Y."/>
            <person name="Liou J."/>
            <person name="Liu S."/>
            <person name="Hsing Y."/>
            <person name="Raghuvanshi S."/>
            <person name="Mohanty A."/>
            <person name="Bharti A.K."/>
            <person name="Gaur A."/>
            <person name="Gupta V."/>
            <person name="Kumar D."/>
            <person name="Ravi V."/>
            <person name="Vij S."/>
            <person name="Kapur A."/>
            <person name="Khurana P."/>
            <person name="Khurana P."/>
            <person name="Khurana J.P."/>
            <person name="Tyagi A.K."/>
            <person name="Gaikwad K."/>
            <person name="Singh A."/>
            <person name="Dalal V."/>
            <person name="Srivastava S."/>
            <person name="Dixit A."/>
            <person name="Pal A.K."/>
            <person name="Ghazi I.A."/>
            <person name="Yadav M."/>
            <person name="Pandit A."/>
            <person name="Bhargava A."/>
            <person name="Sureshbabu K."/>
            <person name="Batra K."/>
            <person name="Sharma T.R."/>
            <person name="Mohapatra T."/>
            <person name="Singh N.K."/>
            <person name="Messing J."/>
            <person name="Nelson A.B."/>
            <person name="Fuks G."/>
            <person name="Kavchok S."/>
            <person name="Keizer G."/>
            <person name="Linton E."/>
            <person name="Llaca V."/>
            <person name="Song R."/>
            <person name="Tanyolac B."/>
            <person name="Young S."/>
            <person name="Ho-Il K."/>
            <person name="Hahn J.H."/>
            <person name="Sangsakoo G."/>
            <person name="Vanavichit A."/>
            <person name="de Mattos Luiz.A.T."/>
            <person name="Zimmer P.D."/>
            <person name="Malone G."/>
            <person name="Dellagostin O."/>
            <person name="de Oliveira A.C."/>
            <person name="Bevan M."/>
            <person name="Bancroft I."/>
            <person name="Minx P."/>
            <person name="Cordum H."/>
            <person name="Wilson R."/>
            <person name="Cheng Z."/>
            <person name="Jin W."/>
            <person name="Jiang J."/>
            <person name="Leong S.A."/>
            <person name="Iwama H."/>
            <person name="Gojobori T."/>
            <person name="Itoh T."/>
            <person name="Niimura Y."/>
            <person name="Fujii Y."/>
            <person name="Habara T."/>
            <person name="Sakai H."/>
            <person name="Sato Y."/>
            <person name="Wilson G."/>
            <person name="Kumar K."/>
            <person name="McCouch S."/>
            <person name="Juretic N."/>
            <person name="Hoen D."/>
            <person name="Wright S."/>
            <person name="Bruskiewich R."/>
            <person name="Bureau T."/>
            <person name="Miyao A."/>
            <person name="Hirochika H."/>
            <person name="Nishikawa T."/>
            <person name="Kadowaki K."/>
            <person name="Sugiura M."/>
            <person name="Burr B."/>
            <person name="Sasaki T."/>
        </authorList>
    </citation>
    <scope>NUCLEOTIDE SEQUENCE [LARGE SCALE GENOMIC DNA]</scope>
    <source>
        <strain evidence="2">cv. Nipponbare</strain>
    </source>
</reference>
<sequence length="71" mass="8230">MAYNEKIKFMTYNVWSNEHVAVYRRIQAISKLIVRHEPHVIFLQSIKLPINALKPPRGTSTNAHRPPHGNV</sequence>
<reference evidence="2" key="2">
    <citation type="journal article" date="2008" name="Nucleic Acids Res.">
        <title>The rice annotation project database (RAP-DB): 2008 update.</title>
        <authorList>
            <consortium name="The rice annotation project (RAP)"/>
        </authorList>
    </citation>
    <scope>GENOME REANNOTATION</scope>
    <source>
        <strain evidence="2">cv. Nipponbare</strain>
    </source>
</reference>
<dbReference type="InterPro" id="IPR036691">
    <property type="entry name" value="Endo/exonu/phosph_ase_sf"/>
</dbReference>
<proteinExistence type="predicted"/>